<dbReference type="InterPro" id="IPR006153">
    <property type="entry name" value="Cation/H_exchanger_TM"/>
</dbReference>
<dbReference type="STRING" id="157838.AN964_24710"/>
<keyword evidence="4 10" id="KW-0812">Transmembrane</keyword>
<dbReference type="Pfam" id="PF00999">
    <property type="entry name" value="Na_H_Exchanger"/>
    <property type="match status" value="1"/>
</dbReference>
<feature type="transmembrane region" description="Helical" evidence="10">
    <location>
        <begin position="183"/>
        <end position="204"/>
    </location>
</feature>
<organism evidence="13 14">
    <name type="scientific">Heyndrickxia shackletonii</name>
    <dbReference type="NCBI Taxonomy" id="157838"/>
    <lineage>
        <taxon>Bacteria</taxon>
        <taxon>Bacillati</taxon>
        <taxon>Bacillota</taxon>
        <taxon>Bacilli</taxon>
        <taxon>Bacillales</taxon>
        <taxon>Bacillaceae</taxon>
        <taxon>Heyndrickxia</taxon>
    </lineage>
</organism>
<keyword evidence="11" id="KW-0175">Coiled coil</keyword>
<dbReference type="GO" id="GO:0098719">
    <property type="term" value="P:sodium ion import across plasma membrane"/>
    <property type="evidence" value="ECO:0007669"/>
    <property type="project" value="TreeGrafter"/>
</dbReference>
<dbReference type="GO" id="GO:0051453">
    <property type="term" value="P:regulation of intracellular pH"/>
    <property type="evidence" value="ECO:0007669"/>
    <property type="project" value="TreeGrafter"/>
</dbReference>
<evidence type="ECO:0000259" key="12">
    <source>
        <dbReference type="Pfam" id="PF00999"/>
    </source>
</evidence>
<feature type="transmembrane region" description="Helical" evidence="10">
    <location>
        <begin position="388"/>
        <end position="412"/>
    </location>
</feature>
<comment type="function">
    <text evidence="10">Na(+)/H(+) antiporter that extrudes sodium in exchange for external protons.</text>
</comment>
<comment type="subcellular location">
    <subcellularLocation>
        <location evidence="1 10">Cell membrane</location>
        <topology evidence="1 10">Multi-pass membrane protein</topology>
    </subcellularLocation>
</comment>
<feature type="domain" description="Cation/H+ exchanger transmembrane" evidence="12">
    <location>
        <begin position="8"/>
        <end position="412"/>
    </location>
</feature>
<keyword evidence="14" id="KW-1185">Reference proteome</keyword>
<comment type="similarity">
    <text evidence="10">Belongs to the monovalent cation:proton antiporter 1 (CPA1) transporter (TC 2.A.36) family.</text>
</comment>
<feature type="transmembrane region" description="Helical" evidence="10">
    <location>
        <begin position="353"/>
        <end position="376"/>
    </location>
</feature>
<keyword evidence="7 10" id="KW-0406">Ion transport</keyword>
<reference evidence="13 14" key="1">
    <citation type="submission" date="2015-09" db="EMBL/GenBank/DDBJ databases">
        <title>Genome sequencing project for genomic taxonomy and phylogenomics of Bacillus-like bacteria.</title>
        <authorList>
            <person name="Liu B."/>
            <person name="Wang J."/>
            <person name="Zhu Y."/>
            <person name="Liu G."/>
            <person name="Chen Q."/>
            <person name="Chen Z."/>
            <person name="Lan J."/>
            <person name="Che J."/>
            <person name="Ge C."/>
            <person name="Shi H."/>
            <person name="Pan Z."/>
            <person name="Liu X."/>
        </authorList>
    </citation>
    <scope>NUCLEOTIDE SEQUENCE [LARGE SCALE GENOMIC DNA]</scope>
    <source>
        <strain evidence="13 14">LMG 18435</strain>
    </source>
</reference>
<dbReference type="PATRIC" id="fig|157838.3.peg.5437"/>
<evidence type="ECO:0000256" key="9">
    <source>
        <dbReference type="ARBA" id="ARBA00023201"/>
    </source>
</evidence>
<evidence type="ECO:0000256" key="7">
    <source>
        <dbReference type="ARBA" id="ARBA00023065"/>
    </source>
</evidence>
<keyword evidence="9 10" id="KW-0739">Sodium transport</keyword>
<feature type="transmembrane region" description="Helical" evidence="10">
    <location>
        <begin position="113"/>
        <end position="135"/>
    </location>
</feature>
<keyword evidence="2 10" id="KW-0813">Transport</keyword>
<proteinExistence type="inferred from homology"/>
<evidence type="ECO:0000256" key="11">
    <source>
        <dbReference type="SAM" id="Coils"/>
    </source>
</evidence>
<dbReference type="InterPro" id="IPR004705">
    <property type="entry name" value="Cation/H_exchanger_CPA1_bac"/>
</dbReference>
<dbReference type="InterPro" id="IPR018422">
    <property type="entry name" value="Cation/H_exchanger_CPA1"/>
</dbReference>
<evidence type="ECO:0000256" key="4">
    <source>
        <dbReference type="ARBA" id="ARBA00022692"/>
    </source>
</evidence>
<dbReference type="PANTHER" id="PTHR10110">
    <property type="entry name" value="SODIUM/HYDROGEN EXCHANGER"/>
    <property type="match status" value="1"/>
</dbReference>
<dbReference type="AlphaFoldDB" id="A0A0Q3WTB5"/>
<evidence type="ECO:0000256" key="8">
    <source>
        <dbReference type="ARBA" id="ARBA00023136"/>
    </source>
</evidence>
<keyword evidence="10" id="KW-0050">Antiport</keyword>
<dbReference type="OrthoDB" id="9809206at2"/>
<feature type="transmembrane region" description="Helical" evidence="10">
    <location>
        <begin position="216"/>
        <end position="233"/>
    </location>
</feature>
<feature type="transmembrane region" description="Helical" evidence="10">
    <location>
        <begin position="239"/>
        <end position="255"/>
    </location>
</feature>
<evidence type="ECO:0000313" key="13">
    <source>
        <dbReference type="EMBL" id="KQL50823.1"/>
    </source>
</evidence>
<feature type="transmembrane region" description="Helical" evidence="10">
    <location>
        <begin position="84"/>
        <end position="107"/>
    </location>
</feature>
<comment type="caution">
    <text evidence="13">The sequence shown here is derived from an EMBL/GenBank/DDBJ whole genome shotgun (WGS) entry which is preliminary data.</text>
</comment>
<feature type="transmembrane region" description="Helical" evidence="10">
    <location>
        <begin position="314"/>
        <end position="332"/>
    </location>
</feature>
<evidence type="ECO:0000256" key="5">
    <source>
        <dbReference type="ARBA" id="ARBA00022989"/>
    </source>
</evidence>
<evidence type="ECO:0000256" key="1">
    <source>
        <dbReference type="ARBA" id="ARBA00004651"/>
    </source>
</evidence>
<dbReference type="EMBL" id="LJJC01000015">
    <property type="protein sequence ID" value="KQL50823.1"/>
    <property type="molecule type" value="Genomic_DNA"/>
</dbReference>
<feature type="transmembrane region" description="Helical" evidence="10">
    <location>
        <begin position="31"/>
        <end position="64"/>
    </location>
</feature>
<keyword evidence="8 10" id="KW-0472">Membrane</keyword>
<evidence type="ECO:0000256" key="2">
    <source>
        <dbReference type="ARBA" id="ARBA00022448"/>
    </source>
</evidence>
<dbReference type="RefSeq" id="WP_055742431.1">
    <property type="nucleotide sequence ID" value="NZ_JAAIWL010000012.1"/>
</dbReference>
<evidence type="ECO:0000256" key="3">
    <source>
        <dbReference type="ARBA" id="ARBA00022475"/>
    </source>
</evidence>
<dbReference type="GO" id="GO:0015385">
    <property type="term" value="F:sodium:proton antiporter activity"/>
    <property type="evidence" value="ECO:0007669"/>
    <property type="project" value="InterPro"/>
</dbReference>
<sequence>MDNLLIVLLLLAIIGLSNVINHLVPFIPVPLIQIALGVAIAVLPLGVHVPMETELFLVLFIAPLLFNDGRNVSRIALWKLKTPILLLALGLVFVTVFIIGYFIHWLIPTIPLPASFALAALLSPTDAVAVSAMSSRVKMPKVIMHILEGEGLMNDASGLVAFNFAIAAMVTGVFSLANASISFVIIAIGGFVGGAFLAFIIIRLRVLIRRFGMEDVTIHMLIQILTPFVIYLIIEHFHLSGILAVVAAGIVHAIEKDREKSPTVDLQVVSKSTWTVILYVLNGLVFVLLGIQIPSVASTIIKDPLYNNFVALKYIVLITAALLILRFVWVLLSGTIGLKIRKRKIGKLGFRQIAITTIGGVRGAVTLAGAFSIPYVLEDGSPFPERSLILFIAAGVILLTLIIASIFLPVIAKSDGAKEVEREKIKEWALIQMSIAAIRTIRNSMNDDNRASALSIITSYNKKIHQLRYGNEEAGSSAIKKAEVDIRMEALEAESQYVAKLIKNKEIDRDTAYRCQEHIHRMEIAITNQMKYKALVFWSMVKRILIRIAQIFTPKKEALLQQRRKQFQKIAELKIEMAKAAIDQLIKAMSQENKDICYLVIGEYNELIMKLKKMKDKNTSKTNERYERELKDKAFQAERDALQNMFEKGQIPADLVRKLRQQINIREVYWMEGKSL</sequence>
<evidence type="ECO:0000313" key="14">
    <source>
        <dbReference type="Proteomes" id="UP000051888"/>
    </source>
</evidence>
<name>A0A0Q3WTB5_9BACI</name>
<dbReference type="Proteomes" id="UP000051888">
    <property type="component" value="Unassembled WGS sequence"/>
</dbReference>
<dbReference type="GO" id="GO:0015386">
    <property type="term" value="F:potassium:proton antiporter activity"/>
    <property type="evidence" value="ECO:0007669"/>
    <property type="project" value="TreeGrafter"/>
</dbReference>
<dbReference type="NCBIfam" id="TIGR00831">
    <property type="entry name" value="a_cpa1"/>
    <property type="match status" value="1"/>
</dbReference>
<dbReference type="PANTHER" id="PTHR10110:SF86">
    <property type="entry name" value="SODIUM_HYDROGEN EXCHANGER 7"/>
    <property type="match status" value="1"/>
</dbReference>
<evidence type="ECO:0000256" key="6">
    <source>
        <dbReference type="ARBA" id="ARBA00023053"/>
    </source>
</evidence>
<feature type="transmembrane region" description="Helical" evidence="10">
    <location>
        <begin position="276"/>
        <end position="294"/>
    </location>
</feature>
<keyword evidence="5 10" id="KW-1133">Transmembrane helix</keyword>
<gene>
    <name evidence="13" type="ORF">AN964_24710</name>
</gene>
<protein>
    <submittedName>
        <fullName evidence="13">Sodium:proton antiporter</fullName>
    </submittedName>
</protein>
<evidence type="ECO:0000256" key="10">
    <source>
        <dbReference type="RuleBase" id="RU366002"/>
    </source>
</evidence>
<feature type="coiled-coil region" evidence="11">
    <location>
        <begin position="556"/>
        <end position="624"/>
    </location>
</feature>
<keyword evidence="6 10" id="KW-0915">Sodium</keyword>
<dbReference type="GO" id="GO:0005886">
    <property type="term" value="C:plasma membrane"/>
    <property type="evidence" value="ECO:0007669"/>
    <property type="project" value="UniProtKB-SubCell"/>
</dbReference>
<keyword evidence="3 10" id="KW-1003">Cell membrane</keyword>
<accession>A0A0Q3WTB5</accession>
<dbReference type="Gene3D" id="6.10.140.1330">
    <property type="match status" value="1"/>
</dbReference>
<feature type="transmembrane region" description="Helical" evidence="10">
    <location>
        <begin position="156"/>
        <end position="177"/>
    </location>
</feature>